<protein>
    <submittedName>
        <fullName evidence="1">Uncharacterized protein</fullName>
    </submittedName>
</protein>
<dbReference type="Gene3D" id="3.30.300.360">
    <property type="entry name" value="Protein of unknown function (DUF2498)"/>
    <property type="match status" value="1"/>
</dbReference>
<dbReference type="Proteomes" id="UP000034866">
    <property type="component" value="Chromosome"/>
</dbReference>
<dbReference type="EMBL" id="CP011104">
    <property type="protein sequence ID" value="AKH65146.1"/>
    <property type="molecule type" value="Genomic_DNA"/>
</dbReference>
<evidence type="ECO:0000313" key="2">
    <source>
        <dbReference type="Proteomes" id="UP000034866"/>
    </source>
</evidence>
<proteinExistence type="predicted"/>
<accession>A0A0F7LTD5</accession>
<name>A0A0F7LTD5_9GAMM</name>
<gene>
    <name evidence="1" type="ORF">VY86_19120</name>
</gene>
<dbReference type="InterPro" id="IPR019633">
    <property type="entry name" value="DUF2498"/>
</dbReference>
<dbReference type="RefSeq" id="WP_046976138.1">
    <property type="nucleotide sequence ID" value="NZ_CAWQPG010000308.1"/>
</dbReference>
<dbReference type="OrthoDB" id="6215372at2"/>
<dbReference type="Pfam" id="PF10692">
    <property type="entry name" value="DUF2498"/>
    <property type="match status" value="1"/>
</dbReference>
<dbReference type="KEGG" id="ptt:VY86_19120"/>
<reference evidence="2" key="2">
    <citation type="submission" date="2015-03" db="EMBL/GenBank/DDBJ databases">
        <title>Genome sequence of Azospirillum thiophilum strain DSM 21654T.</title>
        <authorList>
            <person name="Kwak Y."/>
            <person name="Shin J.-H."/>
        </authorList>
    </citation>
    <scope>NUCLEOTIDE SEQUENCE [LARGE SCALE GENOMIC DNA]</scope>
    <source>
        <strain evidence="2">DSM 15199</strain>
    </source>
</reference>
<organism evidence="1 2">
    <name type="scientific">Photorhabdus thracensis</name>
    <dbReference type="NCBI Taxonomy" id="230089"/>
    <lineage>
        <taxon>Bacteria</taxon>
        <taxon>Pseudomonadati</taxon>
        <taxon>Pseudomonadota</taxon>
        <taxon>Gammaproteobacteria</taxon>
        <taxon>Enterobacterales</taxon>
        <taxon>Morganellaceae</taxon>
        <taxon>Photorhabdus</taxon>
    </lineage>
</organism>
<dbReference type="AlphaFoldDB" id="A0A0F7LTD5"/>
<reference evidence="1 2" key="1">
    <citation type="journal article" date="2015" name="J. Biotechnol.">
        <title>Complete genome sequence of Photorhabdus temperata subsp. thracensis 39-8(T), an entomopathogenic bacterium for the improved commercial bioinsecticide.</title>
        <authorList>
            <person name="Kwak Y."/>
            <person name="Shin J.H."/>
        </authorList>
    </citation>
    <scope>NUCLEOTIDE SEQUENCE [LARGE SCALE GENOMIC DNA]</scope>
    <source>
        <strain evidence="1 2">DSM 15199</strain>
    </source>
</reference>
<keyword evidence="2" id="KW-1185">Reference proteome</keyword>
<dbReference type="PATRIC" id="fig|230089.6.peg.4306"/>
<evidence type="ECO:0000313" key="1">
    <source>
        <dbReference type="EMBL" id="AKH65146.1"/>
    </source>
</evidence>
<sequence>MRKGTAPIKHEQLLEKANRIIRQHKDFIQGMHVDDVAQKGNVLVFRGESSLDEKKRIGRYIKTL</sequence>
<dbReference type="STRING" id="230089.VY86_19120"/>
<dbReference type="InterPro" id="IPR038191">
    <property type="entry name" value="YciN_sf"/>
</dbReference>